<sequence length="1056" mass="119563">MSIPPEAFTSYMNSINAPTPRELENNHFFGNKKELLKSMEGTPGENITFTDSKKDVAKDSLCNNGVEENGWEHVSQKAKKPTNVIPRSSTTDSYTTKKIIRTNNALNHNWRDSSNGFIDREKKSFRCTEKFFTGKCGIMQSELDNNWRADNKKNVETNIYSSTHQQNSNKETSYAKEGGLMNNDRNWNKESLMNNEKKESSDSNIDDYSKSNSIHSQREVYKNTIRNEIRPINNHSEFDPLNSSLDNIFHPNDSRLHLDTLSGPLSNINNNVGFQNNVNAFDTLFQSLNINNGKLQYSEGFSNNLVFPENDTITPIQPNNVFDAFKDNLDVSNDYLSQIPMQLTGNEDFPQQNNTTTTNTTLGHSDFSPGHMGSYLDTVRINQAFNDTRKISSDIMSNIPKGMDINQHLVSSNLFTIPQVGVANNNPMQNLPEQLLQNFNVNQQQQIPPHSPHNGSNMFMNNAVNNYLGLLNLGITEKMIQSLFQVDAFSQLLQCAGWFTQRENLRWICVNDIGDVKGPFCAQDLVFKLINFHIPPLLKFHCEQLPFKGWLTLVELIRAADDRIPFISAYFPRTREEFIIIQKILKGVGEVPNSTKWLLFFQNEEKIMKQASHLFEAHIAQIVANLRTNPVLQKSNLQLTTEQFKAYVNTNFLTQQYQKDKIKGGNLHQQQQPNCEDVSRSQGFSHNANFNSDLQTANNQQDLSSKQLYNKQQCSNYFLGGGKVMNNIVNNSEIQQSVENHDTNQQHKHHQQSINRLSPRKKSLGDSKEHEVPSFHCGTWVPQNAKRKVSTKNSTHTNNISNGVHQHSEYHGRTNVQKPTLLSSSKNWESPNIKPDDDTPAGKVPIGLSLGEFLAPATGQIIERPSHHTPNTRSHNINNNNNWNNSLDNRPSTNIQTKQPEPIVNEPTIVSPTVPSRPVGAVWKNDNKSNGNSNGKGSSSSKNNNNTSNFGSEEATTELRQWLLERLKTFKSESDVMAFCQFITNVDNPADIEDYFSTNFGDSVDVRKIYRQYLEKRNEVRSRVIKAKSGQDDLSAPAQAIGFTSQPVKKNKKKSG</sequence>
<feature type="region of interest" description="Disordered" evidence="1">
    <location>
        <begin position="739"/>
        <end position="810"/>
    </location>
</feature>
<evidence type="ECO:0000313" key="3">
    <source>
        <dbReference type="WBParaSite" id="SPAL_0001568500.1"/>
    </source>
</evidence>
<protein>
    <submittedName>
        <fullName evidence="3">PUM-HD domain-containing protein</fullName>
    </submittedName>
</protein>
<feature type="region of interest" description="Disordered" evidence="1">
    <location>
        <begin position="163"/>
        <end position="212"/>
    </location>
</feature>
<dbReference type="Proteomes" id="UP000046392">
    <property type="component" value="Unplaced"/>
</dbReference>
<feature type="compositionally biased region" description="Basic and acidic residues" evidence="1">
    <location>
        <begin position="763"/>
        <end position="773"/>
    </location>
</feature>
<dbReference type="WBParaSite" id="SPAL_0001568500.1">
    <property type="protein sequence ID" value="SPAL_0001568500.1"/>
    <property type="gene ID" value="SPAL_0001568500"/>
</dbReference>
<feature type="compositionally biased region" description="Polar residues" evidence="1">
    <location>
        <begin position="163"/>
        <end position="172"/>
    </location>
</feature>
<feature type="compositionally biased region" description="Low complexity" evidence="1">
    <location>
        <begin position="928"/>
        <end position="952"/>
    </location>
</feature>
<proteinExistence type="predicted"/>
<feature type="compositionally biased region" description="Low complexity" evidence="1">
    <location>
        <begin position="876"/>
        <end position="885"/>
    </location>
</feature>
<name>A0A0N5CCT5_STREA</name>
<feature type="compositionally biased region" description="Polar residues" evidence="1">
    <location>
        <begin position="886"/>
        <end position="899"/>
    </location>
</feature>
<feature type="region of interest" description="Disordered" evidence="1">
    <location>
        <begin position="663"/>
        <end position="692"/>
    </location>
</feature>
<feature type="region of interest" description="Disordered" evidence="1">
    <location>
        <begin position="863"/>
        <end position="954"/>
    </location>
</feature>
<feature type="region of interest" description="Disordered" evidence="1">
    <location>
        <begin position="1028"/>
        <end position="1056"/>
    </location>
</feature>
<feature type="compositionally biased region" description="Polar residues" evidence="1">
    <location>
        <begin position="183"/>
        <end position="194"/>
    </location>
</feature>
<evidence type="ECO:0000313" key="2">
    <source>
        <dbReference type="Proteomes" id="UP000046392"/>
    </source>
</evidence>
<evidence type="ECO:0000256" key="1">
    <source>
        <dbReference type="SAM" id="MobiDB-lite"/>
    </source>
</evidence>
<dbReference type="AlphaFoldDB" id="A0A0N5CCT5"/>
<feature type="compositionally biased region" description="Polar residues" evidence="1">
    <location>
        <begin position="791"/>
        <end position="805"/>
    </location>
</feature>
<feature type="compositionally biased region" description="Polar residues" evidence="1">
    <location>
        <begin position="667"/>
        <end position="692"/>
    </location>
</feature>
<organism evidence="2 3">
    <name type="scientific">Strongyloides papillosus</name>
    <name type="common">Intestinal threadworm</name>
    <dbReference type="NCBI Taxonomy" id="174720"/>
    <lineage>
        <taxon>Eukaryota</taxon>
        <taxon>Metazoa</taxon>
        <taxon>Ecdysozoa</taxon>
        <taxon>Nematoda</taxon>
        <taxon>Chromadorea</taxon>
        <taxon>Rhabditida</taxon>
        <taxon>Tylenchina</taxon>
        <taxon>Panagrolaimomorpha</taxon>
        <taxon>Strongyloidoidea</taxon>
        <taxon>Strongyloididae</taxon>
        <taxon>Strongyloides</taxon>
    </lineage>
</organism>
<keyword evidence="2" id="KW-1185">Reference proteome</keyword>
<reference evidence="3" key="1">
    <citation type="submission" date="2017-02" db="UniProtKB">
        <authorList>
            <consortium name="WormBaseParasite"/>
        </authorList>
    </citation>
    <scope>IDENTIFICATION</scope>
</reference>
<dbReference type="STRING" id="174720.A0A0N5CCT5"/>
<accession>A0A0N5CCT5</accession>
<feature type="region of interest" description="Disordered" evidence="1">
    <location>
        <begin position="823"/>
        <end position="845"/>
    </location>
</feature>